<dbReference type="KEGG" id="din:Selin_1154"/>
<reference evidence="2 3" key="1">
    <citation type="submission" date="2010-12" db="EMBL/GenBank/DDBJ databases">
        <title>Complete sequence of Desulfurispirillum indicum S5.</title>
        <authorList>
            <consortium name="US DOE Joint Genome Institute"/>
            <person name="Lucas S."/>
            <person name="Copeland A."/>
            <person name="Lapidus A."/>
            <person name="Cheng J.-F."/>
            <person name="Goodwin L."/>
            <person name="Pitluck S."/>
            <person name="Chertkov O."/>
            <person name="Held B."/>
            <person name="Detter J.C."/>
            <person name="Han C."/>
            <person name="Tapia R."/>
            <person name="Land M."/>
            <person name="Hauser L."/>
            <person name="Kyrpides N."/>
            <person name="Ivanova N."/>
            <person name="Mikhailova N."/>
            <person name="Haggblom M."/>
            <person name="Rauschenbach I."/>
            <person name="Bini E."/>
            <person name="Woyke T."/>
        </authorList>
    </citation>
    <scope>NUCLEOTIDE SEQUENCE [LARGE SCALE GENOMIC DNA]</scope>
    <source>
        <strain evidence="3">ATCC BAA-1389 / DSM 22839 / S5</strain>
    </source>
</reference>
<dbReference type="InParanoid" id="E6W4B5"/>
<evidence type="ECO:0000313" key="2">
    <source>
        <dbReference type="EMBL" id="ADU65889.1"/>
    </source>
</evidence>
<keyword evidence="3" id="KW-1185">Reference proteome</keyword>
<organism evidence="2 3">
    <name type="scientific">Desulfurispirillum indicum (strain ATCC BAA-1389 / DSM 22839 / S5)</name>
    <dbReference type="NCBI Taxonomy" id="653733"/>
    <lineage>
        <taxon>Bacteria</taxon>
        <taxon>Pseudomonadati</taxon>
        <taxon>Chrysiogenota</taxon>
        <taxon>Chrysiogenia</taxon>
        <taxon>Chrysiogenales</taxon>
        <taxon>Chrysiogenaceae</taxon>
        <taxon>Desulfurispirillum</taxon>
    </lineage>
</organism>
<feature type="region of interest" description="Disordered" evidence="1">
    <location>
        <begin position="101"/>
        <end position="125"/>
    </location>
</feature>
<dbReference type="HOGENOM" id="CLU_1989029_0_0_0"/>
<gene>
    <name evidence="2" type="ordered locus">Selin_1154</name>
</gene>
<dbReference type="AlphaFoldDB" id="E6W4B5"/>
<dbReference type="EMBL" id="CP002432">
    <property type="protein sequence ID" value="ADU65889.1"/>
    <property type="molecule type" value="Genomic_DNA"/>
</dbReference>
<sequence>MNAVERQKLHMILRDIINTLNTIQVKYHLELEQTNKKIDVIMFVLRHIAKSEEVDRLILKAKEQLNEPNLGDSFSTTLDKEIQKLEQWVNEVIVLERMLEDEHDTRPHVGPDTPLQFDPEEESPS</sequence>
<dbReference type="STRING" id="653733.Selin_1154"/>
<name>E6W4B5_DESIS</name>
<protein>
    <submittedName>
        <fullName evidence="2">Uncharacterized protein</fullName>
    </submittedName>
</protein>
<evidence type="ECO:0000256" key="1">
    <source>
        <dbReference type="SAM" id="MobiDB-lite"/>
    </source>
</evidence>
<evidence type="ECO:0000313" key="3">
    <source>
        <dbReference type="Proteomes" id="UP000002572"/>
    </source>
</evidence>
<proteinExistence type="predicted"/>
<accession>E6W4B5</accession>
<dbReference type="Proteomes" id="UP000002572">
    <property type="component" value="Chromosome"/>
</dbReference>